<accession>A0ACC3BL12</accession>
<keyword evidence="2" id="KW-1185">Reference proteome</keyword>
<sequence length="126" mass="14172">MEDDSSFPWTTAPLVQVEADLLREESEVGEATRVVCLGSEGVSQLTKRAFNELYTHHCLTDGHLNAYFGLFNTRHWEHAYAVDTFLYTSLGKSGDLEQSLTRRAVGDVNLLALQYVLVPMNLNNNH</sequence>
<evidence type="ECO:0000313" key="1">
    <source>
        <dbReference type="EMBL" id="KAK1858664.1"/>
    </source>
</evidence>
<evidence type="ECO:0000313" key="2">
    <source>
        <dbReference type="Proteomes" id="UP000798662"/>
    </source>
</evidence>
<organism evidence="1 2">
    <name type="scientific">Pyropia yezoensis</name>
    <name type="common">Susabi-nori</name>
    <name type="synonym">Porphyra yezoensis</name>
    <dbReference type="NCBI Taxonomy" id="2788"/>
    <lineage>
        <taxon>Eukaryota</taxon>
        <taxon>Rhodophyta</taxon>
        <taxon>Bangiophyceae</taxon>
        <taxon>Bangiales</taxon>
        <taxon>Bangiaceae</taxon>
        <taxon>Pyropia</taxon>
    </lineage>
</organism>
<dbReference type="Proteomes" id="UP000798662">
    <property type="component" value="Chromosome 1"/>
</dbReference>
<protein>
    <submittedName>
        <fullName evidence="1">Uncharacterized protein</fullName>
    </submittedName>
</protein>
<comment type="caution">
    <text evidence="1">The sequence shown here is derived from an EMBL/GenBank/DDBJ whole genome shotgun (WGS) entry which is preliminary data.</text>
</comment>
<gene>
    <name evidence="1" type="ORF">I4F81_001265</name>
</gene>
<proteinExistence type="predicted"/>
<name>A0ACC3BL12_PYRYE</name>
<reference evidence="1" key="1">
    <citation type="submission" date="2019-11" db="EMBL/GenBank/DDBJ databases">
        <title>Nori genome reveals adaptations in red seaweeds to the harsh intertidal environment.</title>
        <authorList>
            <person name="Wang D."/>
            <person name="Mao Y."/>
        </authorList>
    </citation>
    <scope>NUCLEOTIDE SEQUENCE</scope>
    <source>
        <tissue evidence="1">Gametophyte</tissue>
    </source>
</reference>
<dbReference type="EMBL" id="CM020618">
    <property type="protein sequence ID" value="KAK1858664.1"/>
    <property type="molecule type" value="Genomic_DNA"/>
</dbReference>